<reference evidence="1" key="2">
    <citation type="journal article" date="2015" name="Data Brief">
        <title>Shoot transcriptome of the giant reed, Arundo donax.</title>
        <authorList>
            <person name="Barrero R.A."/>
            <person name="Guerrero F.D."/>
            <person name="Moolhuijzen P."/>
            <person name="Goolsby J.A."/>
            <person name="Tidwell J."/>
            <person name="Bellgard S.E."/>
            <person name="Bellgard M.I."/>
        </authorList>
    </citation>
    <scope>NUCLEOTIDE SEQUENCE</scope>
    <source>
        <tissue evidence="1">Shoot tissue taken approximately 20 cm above the soil surface</tissue>
    </source>
</reference>
<organism evidence="1">
    <name type="scientific">Arundo donax</name>
    <name type="common">Giant reed</name>
    <name type="synonym">Donax arundinaceus</name>
    <dbReference type="NCBI Taxonomy" id="35708"/>
    <lineage>
        <taxon>Eukaryota</taxon>
        <taxon>Viridiplantae</taxon>
        <taxon>Streptophyta</taxon>
        <taxon>Embryophyta</taxon>
        <taxon>Tracheophyta</taxon>
        <taxon>Spermatophyta</taxon>
        <taxon>Magnoliopsida</taxon>
        <taxon>Liliopsida</taxon>
        <taxon>Poales</taxon>
        <taxon>Poaceae</taxon>
        <taxon>PACMAD clade</taxon>
        <taxon>Arundinoideae</taxon>
        <taxon>Arundineae</taxon>
        <taxon>Arundo</taxon>
    </lineage>
</organism>
<accession>A0A0A9AL89</accession>
<evidence type="ECO:0000313" key="1">
    <source>
        <dbReference type="EMBL" id="JAD51931.1"/>
    </source>
</evidence>
<name>A0A0A9AL89_ARUDO</name>
<protein>
    <submittedName>
        <fullName evidence="1">Uncharacterized protein</fullName>
    </submittedName>
</protein>
<dbReference type="AlphaFoldDB" id="A0A0A9AL89"/>
<proteinExistence type="predicted"/>
<dbReference type="EMBL" id="GBRH01245964">
    <property type="protein sequence ID" value="JAD51931.1"/>
    <property type="molecule type" value="Transcribed_RNA"/>
</dbReference>
<sequence length="62" mass="7096">MCLLASWVKRYLVDDNKLWKKQRVSSMTLIIQTCLRALIETPLNSGRGFYGQLKLPKWGIGG</sequence>
<reference evidence="1" key="1">
    <citation type="submission" date="2014-09" db="EMBL/GenBank/DDBJ databases">
        <authorList>
            <person name="Magalhaes I.L.F."/>
            <person name="Oliveira U."/>
            <person name="Santos F.R."/>
            <person name="Vidigal T.H.D.A."/>
            <person name="Brescovit A.D."/>
            <person name="Santos A.J."/>
        </authorList>
    </citation>
    <scope>NUCLEOTIDE SEQUENCE</scope>
    <source>
        <tissue evidence="1">Shoot tissue taken approximately 20 cm above the soil surface</tissue>
    </source>
</reference>